<dbReference type="RefSeq" id="WP_035391942.1">
    <property type="nucleotide sequence ID" value="NZ_JQKF01000066.1"/>
</dbReference>
<accession>A0A0D8FWH3</accession>
<comment type="caution">
    <text evidence="1">The sequence shown here is derived from an EMBL/GenBank/DDBJ whole genome shotgun (WGS) entry which is preliminary data.</text>
</comment>
<dbReference type="GeneID" id="78372174"/>
<evidence type="ECO:0000313" key="1">
    <source>
        <dbReference type="EMBL" id="KJE77456.1"/>
    </source>
</evidence>
<dbReference type="Proteomes" id="UP000032336">
    <property type="component" value="Unassembled WGS sequence"/>
</dbReference>
<dbReference type="EMBL" id="JXUW01000005">
    <property type="protein sequence ID" value="KJE77456.1"/>
    <property type="molecule type" value="Genomic_DNA"/>
</dbReference>
<sequence length="315" mass="35079">MPWSGTPPSHFIGHREPCTFRSSKVHTAEVLYQGNEGYYEDIACTLKLALFGGFTRSFAVYDVGFFSTFMLDNPVPLNPEDTTHVFVDPGSTGHVPSTWCLAFISYTTVAHLRAGREILRASGVAAQDEFGFPYWGDIPIQPQDHQSHGVYQSPGGANGYLPEGVQSRVLKLYLEEPPDLILSLVFDGWPTYQKKVNQLTWLCLGPPEPSMSGLQPLHLYLSDEEPHGRDIADELPQLPLIPGTQERLSSLWLLGEYRARDLGAYAFFCDPESRTNDRWVSWHPNEDASLTEILEATTTADLSAGTMACIQRSEP</sequence>
<proteinExistence type="predicted"/>
<reference evidence="1 2" key="1">
    <citation type="submission" date="2015-01" db="EMBL/GenBank/DDBJ databases">
        <title>Draft genome of the acidophilic iron oxidizer Ferrimicrobium acidiphilum strain T23.</title>
        <authorList>
            <person name="Poehlein A."/>
            <person name="Eisen S."/>
            <person name="Schloemann M."/>
            <person name="Johnson B.D."/>
            <person name="Daniel R."/>
            <person name="Muehling M."/>
        </authorList>
    </citation>
    <scope>NUCLEOTIDE SEQUENCE [LARGE SCALE GENOMIC DNA]</scope>
    <source>
        <strain evidence="1 2">T23</strain>
    </source>
</reference>
<protein>
    <submittedName>
        <fullName evidence="1">Uncharacterized protein</fullName>
    </submittedName>
</protein>
<dbReference type="AlphaFoldDB" id="A0A0D8FWH3"/>
<evidence type="ECO:0000313" key="2">
    <source>
        <dbReference type="Proteomes" id="UP000032336"/>
    </source>
</evidence>
<organism evidence="1 2">
    <name type="scientific">Ferrimicrobium acidiphilum DSM 19497</name>
    <dbReference type="NCBI Taxonomy" id="1121877"/>
    <lineage>
        <taxon>Bacteria</taxon>
        <taxon>Bacillati</taxon>
        <taxon>Actinomycetota</taxon>
        <taxon>Acidimicrobiia</taxon>
        <taxon>Acidimicrobiales</taxon>
        <taxon>Acidimicrobiaceae</taxon>
        <taxon>Ferrimicrobium</taxon>
    </lineage>
</organism>
<gene>
    <name evidence="1" type="ORF">FEAC_08900</name>
</gene>
<name>A0A0D8FWH3_9ACTN</name>
<keyword evidence="2" id="KW-1185">Reference proteome</keyword>